<dbReference type="PATRIC" id="fig|452652.3.peg.6290"/>
<dbReference type="InterPro" id="IPR039554">
    <property type="entry name" value="HigA2-like_HTH"/>
</dbReference>
<dbReference type="AlphaFoldDB" id="E4N1K1"/>
<dbReference type="PROSITE" id="PS50943">
    <property type="entry name" value="HTH_CROC1"/>
    <property type="match status" value="1"/>
</dbReference>
<dbReference type="KEGG" id="ksk:KSE_62720"/>
<accession>E4N1K1</accession>
<evidence type="ECO:0000313" key="2">
    <source>
        <dbReference type="EMBL" id="BAJ32035.1"/>
    </source>
</evidence>
<dbReference type="SUPFAM" id="SSF47413">
    <property type="entry name" value="lambda repressor-like DNA-binding domains"/>
    <property type="match status" value="1"/>
</dbReference>
<organism evidence="2 3">
    <name type="scientific">Kitasatospora setae (strain ATCC 33774 / DSM 43861 / JCM 3304 / KCC A-0304 / NBRC 14216 / KM-6054)</name>
    <name type="common">Streptomyces setae</name>
    <dbReference type="NCBI Taxonomy" id="452652"/>
    <lineage>
        <taxon>Bacteria</taxon>
        <taxon>Bacillati</taxon>
        <taxon>Actinomycetota</taxon>
        <taxon>Actinomycetes</taxon>
        <taxon>Kitasatosporales</taxon>
        <taxon>Streptomycetaceae</taxon>
        <taxon>Kitasatospora</taxon>
    </lineage>
</organism>
<sequence>MTMARSWKDVRTEVVTDEERVAAHRTRLDAEVRAYRLAEIRREQDLTQTEVAELIGVTQPNVSRLERGDLEGTSLGTLREYVEALGGRLHLVADFGDRRLRIQ</sequence>
<proteinExistence type="predicted"/>
<dbReference type="STRING" id="452652.KSE_62720"/>
<dbReference type="Pfam" id="PF13744">
    <property type="entry name" value="HTH_37"/>
    <property type="match status" value="1"/>
</dbReference>
<dbReference type="CDD" id="cd00093">
    <property type="entry name" value="HTH_XRE"/>
    <property type="match status" value="1"/>
</dbReference>
<dbReference type="EMBL" id="AP010968">
    <property type="protein sequence ID" value="BAJ32035.1"/>
    <property type="molecule type" value="Genomic_DNA"/>
</dbReference>
<dbReference type="InterPro" id="IPR010982">
    <property type="entry name" value="Lambda_DNA-bd_dom_sf"/>
</dbReference>
<dbReference type="SMART" id="SM00530">
    <property type="entry name" value="HTH_XRE"/>
    <property type="match status" value="1"/>
</dbReference>
<dbReference type="InterPro" id="IPR001387">
    <property type="entry name" value="Cro/C1-type_HTH"/>
</dbReference>
<keyword evidence="3" id="KW-1185">Reference proteome</keyword>
<gene>
    <name evidence="2" type="ordered locus">KSE_62720</name>
</gene>
<dbReference type="Gene3D" id="1.10.260.40">
    <property type="entry name" value="lambda repressor-like DNA-binding domains"/>
    <property type="match status" value="1"/>
</dbReference>
<protein>
    <submittedName>
        <fullName evidence="2">Putative transcriptional regulator</fullName>
    </submittedName>
</protein>
<evidence type="ECO:0000313" key="3">
    <source>
        <dbReference type="Proteomes" id="UP000007076"/>
    </source>
</evidence>
<dbReference type="HOGENOM" id="CLU_066192_13_0_11"/>
<feature type="domain" description="HTH cro/C1-type" evidence="1">
    <location>
        <begin position="37"/>
        <end position="92"/>
    </location>
</feature>
<dbReference type="GO" id="GO:0003677">
    <property type="term" value="F:DNA binding"/>
    <property type="evidence" value="ECO:0007669"/>
    <property type="project" value="InterPro"/>
</dbReference>
<evidence type="ECO:0000259" key="1">
    <source>
        <dbReference type="PROSITE" id="PS50943"/>
    </source>
</evidence>
<reference evidence="2 3" key="1">
    <citation type="journal article" date="2010" name="DNA Res.">
        <title>Genome sequence of Kitasatospora setae NBRC 14216T: an evolutionary snapshot of the family Streptomycetaceae.</title>
        <authorList>
            <person name="Ichikawa N."/>
            <person name="Oguchi A."/>
            <person name="Ikeda H."/>
            <person name="Ishikawa J."/>
            <person name="Kitani S."/>
            <person name="Watanabe Y."/>
            <person name="Nakamura S."/>
            <person name="Katano Y."/>
            <person name="Kishi E."/>
            <person name="Sasagawa M."/>
            <person name="Ankai A."/>
            <person name="Fukui S."/>
            <person name="Hashimoto Y."/>
            <person name="Kamata S."/>
            <person name="Otoguro M."/>
            <person name="Tanikawa S."/>
            <person name="Nihira T."/>
            <person name="Horinouchi S."/>
            <person name="Ohnishi Y."/>
            <person name="Hayakawa M."/>
            <person name="Kuzuyama T."/>
            <person name="Arisawa A."/>
            <person name="Nomoto F."/>
            <person name="Miura H."/>
            <person name="Takahashi Y."/>
            <person name="Fujita N."/>
        </authorList>
    </citation>
    <scope>NUCLEOTIDE SEQUENCE [LARGE SCALE GENOMIC DNA]</scope>
    <source>
        <strain evidence="3">ATCC 33774 / DSM 43861 / JCM 3304 / KCC A-0304 / NBRC 14216 / KM-6054</strain>
    </source>
</reference>
<dbReference type="eggNOG" id="COG3620">
    <property type="taxonomic scope" value="Bacteria"/>
</dbReference>
<name>E4N1K1_KITSK</name>
<dbReference type="Proteomes" id="UP000007076">
    <property type="component" value="Chromosome"/>
</dbReference>